<keyword evidence="1" id="KW-1133">Transmembrane helix</keyword>
<dbReference type="EMBL" id="MT584166">
    <property type="protein sequence ID" value="QLY90150.1"/>
    <property type="molecule type" value="Genomic_DNA"/>
</dbReference>
<protein>
    <submittedName>
        <fullName evidence="2">ATP synthase F0 subunit 8</fullName>
    </submittedName>
</protein>
<keyword evidence="2" id="KW-0496">Mitochondrion</keyword>
<feature type="transmembrane region" description="Helical" evidence="1">
    <location>
        <begin position="12"/>
        <end position="30"/>
    </location>
</feature>
<accession>A0A7D7A5S1</accession>
<evidence type="ECO:0000256" key="1">
    <source>
        <dbReference type="SAM" id="Phobius"/>
    </source>
</evidence>
<name>A0A7D7A5S1_9ANNE</name>
<dbReference type="AlphaFoldDB" id="A0A7D7A5S1"/>
<reference evidence="2" key="1">
    <citation type="submission" date="2020-06" db="EMBL/GenBank/DDBJ databases">
        <title>DNAmark Project.</title>
        <authorList>
            <person name="Leerhoei F."/>
        </authorList>
    </citation>
    <scope>NUCLEOTIDE SEQUENCE</scope>
    <source>
        <strain evidence="2">DM1200</strain>
    </source>
</reference>
<evidence type="ECO:0000313" key="2">
    <source>
        <dbReference type="EMBL" id="QLY90150.1"/>
    </source>
</evidence>
<organism evidence="2">
    <name type="scientific">Erpobdella testacea</name>
    <dbReference type="NCBI Taxonomy" id="92797"/>
    <lineage>
        <taxon>Eukaryota</taxon>
        <taxon>Metazoa</taxon>
        <taxon>Spiralia</taxon>
        <taxon>Lophotrochozoa</taxon>
        <taxon>Annelida</taxon>
        <taxon>Clitellata</taxon>
        <taxon>Hirudinea</taxon>
        <taxon>Hirudinida</taxon>
        <taxon>Erpobdelliformes</taxon>
        <taxon>Erpobdellidae</taxon>
        <taxon>Erpobdella</taxon>
    </lineage>
</organism>
<proteinExistence type="predicted"/>
<geneLocation type="mitochondrion" evidence="2"/>
<gene>
    <name evidence="2" type="primary">ATP8</name>
</gene>
<sequence>MPHLSPMSWLLMFMYLLISMSIILSFFWWFNMKNYTPFMLSKIKEPKKWNW</sequence>
<keyword evidence="1" id="KW-0812">Transmembrane</keyword>
<keyword evidence="1" id="KW-0472">Membrane</keyword>